<feature type="compositionally biased region" description="Polar residues" evidence="8">
    <location>
        <begin position="385"/>
        <end position="402"/>
    </location>
</feature>
<feature type="region of interest" description="Disordered" evidence="8">
    <location>
        <begin position="295"/>
        <end position="314"/>
    </location>
</feature>
<dbReference type="Gene3D" id="2.60.120.1190">
    <property type="match status" value="1"/>
</dbReference>
<dbReference type="Pfam" id="PF21114">
    <property type="entry name" value="DDR1-2_DS-like"/>
    <property type="match status" value="1"/>
</dbReference>
<evidence type="ECO:0000256" key="5">
    <source>
        <dbReference type="ARBA" id="ARBA00023136"/>
    </source>
</evidence>
<sequence>MCIHPDTNGNVSSADGIVSYQIPEDSSVGLDLNDVSYDGEKVDGVLRGGLGRLVDGEFGGDNFRLDIGYGKGNGWVGWKKTSFPKKYIEIVFEFDEVRNFSVVHLFTNNFFSKDVQVFARAKVYFSIGGTYFNGRPVVYNYMPDNVLEMARNVSIHLHGRVAKYVKLHLFFANKWIMLSEVTFESEVLFDANLTEEMQLEMNDEEILIKYGNAELSLDSLETIAARKEGQSYVEAIIGVLTAMVLLLLIVFVVILLLSRRQKLQGSPTILRNPFGVTINMKDLLMNLAPSSNGGMVAVSSQPTPVGPEPQTGGSPVSFEQYRSPLVNAYSGPNYATLRSNNGKNFGQPWEGGGEFPYERQLHKTSAGTLSSSHYRNLQNSGVISSRGQIQSNFNQRSGTLDNTQRKRYHTSPREKHRIPPPVVSWNVAPSMGQSYKCKESELVPIPRYCLRIKEKVGTCHAGEIILCETDGLDDIIPNCGRTVAVRTGSKDPSSTISGTTATNSLREVRFLASLSDPNIARILGVCTAEQPPWVIFEHPDMGDLAQYLQYRNSINSTTNRIVNNVQVLSYGCLIYMAMQIAAGAKYLESKNVVHKDLAARNCLVGTNYSIKIADIAMCSPLYKKDYSDIGGRPPAPIRWLPWESILLDRYTCSSGVWSLAVTIWEVVSLARERPFQHLTNEEVIQNAERMYYGEELEVMLPKPTLCDEDLYGILCQCWRRDESERPTMKKVYNFLKSHNTGYDPSLH</sequence>
<feature type="compositionally biased region" description="Basic residues" evidence="8">
    <location>
        <begin position="405"/>
        <end position="418"/>
    </location>
</feature>
<dbReference type="InterPro" id="IPR011009">
    <property type="entry name" value="Kinase-like_dom_sf"/>
</dbReference>
<evidence type="ECO:0000256" key="3">
    <source>
        <dbReference type="ARBA" id="ARBA00022729"/>
    </source>
</evidence>
<keyword evidence="6" id="KW-1015">Disulfide bond</keyword>
<organism evidence="11">
    <name type="scientific">Menopon gallinae</name>
    <name type="common">poultry shaft louse</name>
    <dbReference type="NCBI Taxonomy" id="328185"/>
    <lineage>
        <taxon>Eukaryota</taxon>
        <taxon>Metazoa</taxon>
        <taxon>Ecdysozoa</taxon>
        <taxon>Arthropoda</taxon>
        <taxon>Hexapoda</taxon>
        <taxon>Insecta</taxon>
        <taxon>Pterygota</taxon>
        <taxon>Neoptera</taxon>
        <taxon>Paraneoptera</taxon>
        <taxon>Psocodea</taxon>
        <taxon>Troctomorpha</taxon>
        <taxon>Phthiraptera</taxon>
        <taxon>Amblycera</taxon>
        <taxon>Menoponidae</taxon>
        <taxon>Menopon</taxon>
    </lineage>
</organism>
<evidence type="ECO:0000259" key="10">
    <source>
        <dbReference type="PROSITE" id="PS50011"/>
    </source>
</evidence>
<dbReference type="GO" id="GO:0051897">
    <property type="term" value="P:positive regulation of phosphatidylinositol 3-kinase/protein kinase B signal transduction"/>
    <property type="evidence" value="ECO:0007669"/>
    <property type="project" value="TreeGrafter"/>
</dbReference>
<keyword evidence="5 9" id="KW-0472">Membrane</keyword>
<keyword evidence="4 9" id="KW-1133">Transmembrane helix</keyword>
<evidence type="ECO:0000256" key="8">
    <source>
        <dbReference type="SAM" id="MobiDB-lite"/>
    </source>
</evidence>
<dbReference type="GO" id="GO:0005524">
    <property type="term" value="F:ATP binding"/>
    <property type="evidence" value="ECO:0007669"/>
    <property type="project" value="InterPro"/>
</dbReference>
<feature type="region of interest" description="Disordered" evidence="8">
    <location>
        <begin position="385"/>
        <end position="422"/>
    </location>
</feature>
<evidence type="ECO:0000256" key="2">
    <source>
        <dbReference type="ARBA" id="ARBA00022692"/>
    </source>
</evidence>
<dbReference type="InterPro" id="IPR050122">
    <property type="entry name" value="RTK"/>
</dbReference>
<dbReference type="InterPro" id="IPR048525">
    <property type="entry name" value="DDR1-2_DS-like"/>
</dbReference>
<comment type="caution">
    <text evidence="11">The sequence shown here is derived from an EMBL/GenBank/DDBJ whole genome shotgun (WGS) entry which is preliminary data.</text>
</comment>
<dbReference type="EMBL" id="JARGDH010000001">
    <property type="protein sequence ID" value="KAL0280483.1"/>
    <property type="molecule type" value="Genomic_DNA"/>
</dbReference>
<dbReference type="SUPFAM" id="SSF56112">
    <property type="entry name" value="Protein kinase-like (PK-like)"/>
    <property type="match status" value="1"/>
</dbReference>
<gene>
    <name evidence="11" type="ORF">PYX00_001757</name>
</gene>
<dbReference type="PROSITE" id="PS50011">
    <property type="entry name" value="PROTEIN_KINASE_DOM"/>
    <property type="match status" value="1"/>
</dbReference>
<dbReference type="GO" id="GO:0038062">
    <property type="term" value="F:protein tyrosine kinase collagen receptor activity"/>
    <property type="evidence" value="ECO:0007669"/>
    <property type="project" value="TreeGrafter"/>
</dbReference>
<evidence type="ECO:0000256" key="7">
    <source>
        <dbReference type="ARBA" id="ARBA00023180"/>
    </source>
</evidence>
<dbReference type="PANTHER" id="PTHR24416:SF580">
    <property type="entry name" value="DISCOIDIN DOMAIN RECEPTOR, ISOFORM F"/>
    <property type="match status" value="1"/>
</dbReference>
<keyword evidence="7" id="KW-0325">Glycoprotein</keyword>
<dbReference type="PROSITE" id="PS00109">
    <property type="entry name" value="PROTEIN_KINASE_TYR"/>
    <property type="match status" value="1"/>
</dbReference>
<dbReference type="InterPro" id="IPR001245">
    <property type="entry name" value="Ser-Thr/Tyr_kinase_cat_dom"/>
</dbReference>
<dbReference type="GO" id="GO:0005518">
    <property type="term" value="F:collagen binding"/>
    <property type="evidence" value="ECO:0007669"/>
    <property type="project" value="TreeGrafter"/>
</dbReference>
<dbReference type="AlphaFoldDB" id="A0AAW2IFA6"/>
<dbReference type="Gene3D" id="3.30.200.20">
    <property type="entry name" value="Phosphorylase Kinase, domain 1"/>
    <property type="match status" value="1"/>
</dbReference>
<accession>A0AAW2IFA6</accession>
<protein>
    <recommendedName>
        <fullName evidence="10">Protein kinase domain-containing protein</fullName>
    </recommendedName>
</protein>
<dbReference type="GO" id="GO:0043235">
    <property type="term" value="C:receptor complex"/>
    <property type="evidence" value="ECO:0007669"/>
    <property type="project" value="TreeGrafter"/>
</dbReference>
<dbReference type="PANTHER" id="PTHR24416">
    <property type="entry name" value="TYROSINE-PROTEIN KINASE RECEPTOR"/>
    <property type="match status" value="1"/>
</dbReference>
<evidence type="ECO:0000256" key="1">
    <source>
        <dbReference type="ARBA" id="ARBA00004479"/>
    </source>
</evidence>
<keyword evidence="2 9" id="KW-0812">Transmembrane</keyword>
<dbReference type="InterPro" id="IPR008266">
    <property type="entry name" value="Tyr_kinase_AS"/>
</dbReference>
<dbReference type="InterPro" id="IPR000719">
    <property type="entry name" value="Prot_kinase_dom"/>
</dbReference>
<dbReference type="GO" id="GO:0005886">
    <property type="term" value="C:plasma membrane"/>
    <property type="evidence" value="ECO:0007669"/>
    <property type="project" value="TreeGrafter"/>
</dbReference>
<dbReference type="Pfam" id="PF07714">
    <property type="entry name" value="PK_Tyr_Ser-Thr"/>
    <property type="match status" value="1"/>
</dbReference>
<evidence type="ECO:0000256" key="9">
    <source>
        <dbReference type="SAM" id="Phobius"/>
    </source>
</evidence>
<evidence type="ECO:0000256" key="6">
    <source>
        <dbReference type="ARBA" id="ARBA00023157"/>
    </source>
</evidence>
<comment type="subcellular location">
    <subcellularLocation>
        <location evidence="1">Membrane</location>
        <topology evidence="1">Single-pass type I membrane protein</topology>
    </subcellularLocation>
</comment>
<dbReference type="Gene3D" id="1.10.510.10">
    <property type="entry name" value="Transferase(Phosphotransferase) domain 1"/>
    <property type="match status" value="1"/>
</dbReference>
<proteinExistence type="predicted"/>
<reference evidence="11" key="1">
    <citation type="journal article" date="2024" name="Gigascience">
        <title>Chromosome-level genome of the poultry shaft louse Menopon gallinae provides insight into the host-switching and adaptive evolution of parasitic lice.</title>
        <authorList>
            <person name="Xu Y."/>
            <person name="Ma L."/>
            <person name="Liu S."/>
            <person name="Liang Y."/>
            <person name="Liu Q."/>
            <person name="He Z."/>
            <person name="Tian L."/>
            <person name="Duan Y."/>
            <person name="Cai W."/>
            <person name="Li H."/>
            <person name="Song F."/>
        </authorList>
    </citation>
    <scope>NUCLEOTIDE SEQUENCE</scope>
    <source>
        <strain evidence="11">Cailab_2023a</strain>
    </source>
</reference>
<feature type="domain" description="Protein kinase" evidence="10">
    <location>
        <begin position="450"/>
        <end position="735"/>
    </location>
</feature>
<keyword evidence="3" id="KW-0732">Signal</keyword>
<dbReference type="PRINTS" id="PR00109">
    <property type="entry name" value="TYRKINASE"/>
</dbReference>
<name>A0AAW2IFA6_9NEOP</name>
<feature type="transmembrane region" description="Helical" evidence="9">
    <location>
        <begin position="235"/>
        <end position="257"/>
    </location>
</feature>
<evidence type="ECO:0000313" key="11">
    <source>
        <dbReference type="EMBL" id="KAL0280483.1"/>
    </source>
</evidence>
<evidence type="ECO:0000256" key="4">
    <source>
        <dbReference type="ARBA" id="ARBA00022989"/>
    </source>
</evidence>
<dbReference type="GO" id="GO:0010976">
    <property type="term" value="P:positive regulation of neuron projection development"/>
    <property type="evidence" value="ECO:0007669"/>
    <property type="project" value="TreeGrafter"/>
</dbReference>